<dbReference type="InterPro" id="IPR050480">
    <property type="entry name" value="CysZ-like"/>
</dbReference>
<keyword evidence="4" id="KW-0997">Cell inner membrane</keyword>
<dbReference type="PANTHER" id="PTHR37468">
    <property type="entry name" value="SULFATE TRANSPORTER CYSZ"/>
    <property type="match status" value="1"/>
</dbReference>
<reference evidence="10" key="1">
    <citation type="submission" date="2020-05" db="EMBL/GenBank/DDBJ databases">
        <authorList>
            <person name="Chiriac C."/>
            <person name="Salcher M."/>
            <person name="Ghai R."/>
            <person name="Kavagutti S V."/>
        </authorList>
    </citation>
    <scope>NUCLEOTIDE SEQUENCE</scope>
</reference>
<evidence type="ECO:0000256" key="3">
    <source>
        <dbReference type="ARBA" id="ARBA00022475"/>
    </source>
</evidence>
<keyword evidence="6 9" id="KW-0812">Transmembrane</keyword>
<keyword evidence="7 9" id="KW-1133">Transmembrane helix</keyword>
<dbReference type="GO" id="GO:0005886">
    <property type="term" value="C:plasma membrane"/>
    <property type="evidence" value="ECO:0007669"/>
    <property type="project" value="TreeGrafter"/>
</dbReference>
<sequence>MRGPSYLVRGLGTWRRRPGLMLLGMVPALLVLLAVLAALVALLLHVGDLVAWATPFADDWTGGLRDLLRLGLAVLVVLGFVVVSSLTFTAITLTVGDPFYEKIWAETERMLGGDVPDQGPGFWTSVKDGAALAGTGLLLGLGVFVLGLLPVVGAVVGLVLGVTVSGRLLAGELLSRPLEARGMDRVARAEVLRRDRATVLGFGVAIQLCFLVPLGAVAVMPAAVAGATMLARDLLERPPA</sequence>
<evidence type="ECO:0000256" key="6">
    <source>
        <dbReference type="ARBA" id="ARBA00022692"/>
    </source>
</evidence>
<accession>A0A6J6SZK2</accession>
<keyword evidence="2" id="KW-0813">Transport</keyword>
<dbReference type="PANTHER" id="PTHR37468:SF1">
    <property type="entry name" value="SULFATE TRANSPORTER CYSZ"/>
    <property type="match status" value="1"/>
</dbReference>
<organism evidence="10">
    <name type="scientific">freshwater metagenome</name>
    <dbReference type="NCBI Taxonomy" id="449393"/>
    <lineage>
        <taxon>unclassified sequences</taxon>
        <taxon>metagenomes</taxon>
        <taxon>ecological metagenomes</taxon>
    </lineage>
</organism>
<feature type="transmembrane region" description="Helical" evidence="9">
    <location>
        <begin position="130"/>
        <end position="149"/>
    </location>
</feature>
<evidence type="ECO:0000256" key="8">
    <source>
        <dbReference type="ARBA" id="ARBA00023136"/>
    </source>
</evidence>
<feature type="transmembrane region" description="Helical" evidence="9">
    <location>
        <begin position="67"/>
        <end position="93"/>
    </location>
</feature>
<keyword evidence="8 9" id="KW-0472">Membrane</keyword>
<evidence type="ECO:0000256" key="7">
    <source>
        <dbReference type="ARBA" id="ARBA00022989"/>
    </source>
</evidence>
<proteinExistence type="predicted"/>
<dbReference type="AlphaFoldDB" id="A0A6J6SZK2"/>
<keyword evidence="5" id="KW-0028">Amino-acid biosynthesis</keyword>
<feature type="transmembrane region" description="Helical" evidence="9">
    <location>
        <begin position="20"/>
        <end position="47"/>
    </location>
</feature>
<comment type="subcellular location">
    <subcellularLocation>
        <location evidence="1">Membrane</location>
        <topology evidence="1">Multi-pass membrane protein</topology>
    </subcellularLocation>
</comment>
<dbReference type="EMBL" id="CAEZYQ010000008">
    <property type="protein sequence ID" value="CAB4740302.1"/>
    <property type="molecule type" value="Genomic_DNA"/>
</dbReference>
<keyword evidence="3" id="KW-1003">Cell membrane</keyword>
<dbReference type="GO" id="GO:0000103">
    <property type="term" value="P:sulfate assimilation"/>
    <property type="evidence" value="ECO:0007669"/>
    <property type="project" value="TreeGrafter"/>
</dbReference>
<dbReference type="GO" id="GO:0009675">
    <property type="term" value="F:high-affinity sulfate:proton symporter activity"/>
    <property type="evidence" value="ECO:0007669"/>
    <property type="project" value="TreeGrafter"/>
</dbReference>
<dbReference type="GO" id="GO:0019344">
    <property type="term" value="P:cysteine biosynthetic process"/>
    <property type="evidence" value="ECO:0007669"/>
    <property type="project" value="TreeGrafter"/>
</dbReference>
<dbReference type="Pfam" id="PF07264">
    <property type="entry name" value="EI24"/>
    <property type="match status" value="1"/>
</dbReference>
<feature type="transmembrane region" description="Helical" evidence="9">
    <location>
        <begin position="199"/>
        <end position="224"/>
    </location>
</feature>
<evidence type="ECO:0000256" key="1">
    <source>
        <dbReference type="ARBA" id="ARBA00004141"/>
    </source>
</evidence>
<evidence type="ECO:0000256" key="2">
    <source>
        <dbReference type="ARBA" id="ARBA00022448"/>
    </source>
</evidence>
<evidence type="ECO:0000256" key="4">
    <source>
        <dbReference type="ARBA" id="ARBA00022519"/>
    </source>
</evidence>
<evidence type="ECO:0000256" key="5">
    <source>
        <dbReference type="ARBA" id="ARBA00022605"/>
    </source>
</evidence>
<evidence type="ECO:0000313" key="10">
    <source>
        <dbReference type="EMBL" id="CAB4740302.1"/>
    </source>
</evidence>
<evidence type="ECO:0000256" key="9">
    <source>
        <dbReference type="SAM" id="Phobius"/>
    </source>
</evidence>
<protein>
    <submittedName>
        <fullName evidence="10">Unannotated protein</fullName>
    </submittedName>
</protein>
<dbReference type="InterPro" id="IPR059112">
    <property type="entry name" value="CysZ/EI24"/>
</dbReference>
<gene>
    <name evidence="10" type="ORF">UFOPK2761_01210</name>
</gene>
<name>A0A6J6SZK2_9ZZZZ</name>